<dbReference type="CDD" id="cd02440">
    <property type="entry name" value="AdoMet_MTases"/>
    <property type="match status" value="1"/>
</dbReference>
<sequence length="282" mass="31124">MSLAPARERYGDRLFKPERVATELPRLSALAAMHGPDTVRCLTALGVSPGWRCLDVGTGPGHVARWLAARVGPDGAVTALDRDTRLLRTYENPSNLEPLAADVLSEEVLEEVLNDGAAPGGAGRGADGRFDLVHCRILLMHLPQRAELLARLASWVRPGGRLIVGDHVDFATHSSPHPALRQTFAAMRRMLNTTLGTDFHFARDYVGRLRDLGLTEVAVDASTPMLRAGTAANDFWLRTWDQLWPRMELDEEVYREARRLLKDPEAVDLSLTLVTAWGRKPA</sequence>
<dbReference type="GO" id="GO:0008168">
    <property type="term" value="F:methyltransferase activity"/>
    <property type="evidence" value="ECO:0007669"/>
    <property type="project" value="UniProtKB-KW"/>
</dbReference>
<proteinExistence type="predicted"/>
<dbReference type="EMBL" id="BAAAQN010000019">
    <property type="protein sequence ID" value="GAA2032574.1"/>
    <property type="molecule type" value="Genomic_DNA"/>
</dbReference>
<protein>
    <submittedName>
        <fullName evidence="2">Methyltransferase domain-containing protein</fullName>
    </submittedName>
</protein>
<evidence type="ECO:0000313" key="3">
    <source>
        <dbReference type="Proteomes" id="UP001500751"/>
    </source>
</evidence>
<dbReference type="SUPFAM" id="SSF53335">
    <property type="entry name" value="S-adenosyl-L-methionine-dependent methyltransferases"/>
    <property type="match status" value="1"/>
</dbReference>
<dbReference type="Pfam" id="PF13489">
    <property type="entry name" value="Methyltransf_23"/>
    <property type="match status" value="1"/>
</dbReference>
<evidence type="ECO:0000313" key="2">
    <source>
        <dbReference type="EMBL" id="GAA2032574.1"/>
    </source>
</evidence>
<keyword evidence="1" id="KW-0808">Transferase</keyword>
<comment type="caution">
    <text evidence="2">The sequence shown here is derived from an EMBL/GenBank/DDBJ whole genome shotgun (WGS) entry which is preliminary data.</text>
</comment>
<dbReference type="PANTHER" id="PTHR43861">
    <property type="entry name" value="TRANS-ACONITATE 2-METHYLTRANSFERASE-RELATED"/>
    <property type="match status" value="1"/>
</dbReference>
<dbReference type="GO" id="GO:0032259">
    <property type="term" value="P:methylation"/>
    <property type="evidence" value="ECO:0007669"/>
    <property type="project" value="UniProtKB-KW"/>
</dbReference>
<dbReference type="PANTHER" id="PTHR43861:SF3">
    <property type="entry name" value="PUTATIVE (AFU_ORTHOLOGUE AFUA_2G14390)-RELATED"/>
    <property type="match status" value="1"/>
</dbReference>
<dbReference type="Proteomes" id="UP001500751">
    <property type="component" value="Unassembled WGS sequence"/>
</dbReference>
<dbReference type="RefSeq" id="WP_344666764.1">
    <property type="nucleotide sequence ID" value="NZ_BAAAQN010000019.1"/>
</dbReference>
<organism evidence="2 3">
    <name type="scientific">Catenulispora yoronensis</name>
    <dbReference type="NCBI Taxonomy" id="450799"/>
    <lineage>
        <taxon>Bacteria</taxon>
        <taxon>Bacillati</taxon>
        <taxon>Actinomycetota</taxon>
        <taxon>Actinomycetes</taxon>
        <taxon>Catenulisporales</taxon>
        <taxon>Catenulisporaceae</taxon>
        <taxon>Catenulispora</taxon>
    </lineage>
</organism>
<dbReference type="InterPro" id="IPR029063">
    <property type="entry name" value="SAM-dependent_MTases_sf"/>
</dbReference>
<evidence type="ECO:0000256" key="1">
    <source>
        <dbReference type="ARBA" id="ARBA00022679"/>
    </source>
</evidence>
<dbReference type="Gene3D" id="3.40.50.150">
    <property type="entry name" value="Vaccinia Virus protein VP39"/>
    <property type="match status" value="1"/>
</dbReference>
<keyword evidence="2" id="KW-0489">Methyltransferase</keyword>
<accession>A0ABP5FUK9</accession>
<reference evidence="3" key="1">
    <citation type="journal article" date="2019" name="Int. J. Syst. Evol. Microbiol.">
        <title>The Global Catalogue of Microorganisms (GCM) 10K type strain sequencing project: providing services to taxonomists for standard genome sequencing and annotation.</title>
        <authorList>
            <consortium name="The Broad Institute Genomics Platform"/>
            <consortium name="The Broad Institute Genome Sequencing Center for Infectious Disease"/>
            <person name="Wu L."/>
            <person name="Ma J."/>
        </authorList>
    </citation>
    <scope>NUCLEOTIDE SEQUENCE [LARGE SCALE GENOMIC DNA]</scope>
    <source>
        <strain evidence="3">JCM 16014</strain>
    </source>
</reference>
<gene>
    <name evidence="2" type="ORF">GCM10009839_35950</name>
</gene>
<name>A0ABP5FUK9_9ACTN</name>
<keyword evidence="3" id="KW-1185">Reference proteome</keyword>